<dbReference type="PANTHER" id="PTHR44329">
    <property type="entry name" value="SERINE/THREONINE-PROTEIN KINASE TNNI3K-RELATED"/>
    <property type="match status" value="1"/>
</dbReference>
<dbReference type="PROSITE" id="PS50011">
    <property type="entry name" value="PROTEIN_KINASE_DOM"/>
    <property type="match status" value="1"/>
</dbReference>
<gene>
    <name evidence="2" type="ORF">AURDEDRAFT_26217</name>
</gene>
<evidence type="ECO:0000313" key="3">
    <source>
        <dbReference type="Proteomes" id="UP000006514"/>
    </source>
</evidence>
<proteinExistence type="predicted"/>
<evidence type="ECO:0000259" key="1">
    <source>
        <dbReference type="PROSITE" id="PS50011"/>
    </source>
</evidence>
<dbReference type="InterPro" id="IPR051681">
    <property type="entry name" value="Ser/Thr_Kinases-Pseudokinases"/>
</dbReference>
<dbReference type="InParanoid" id="J0WPE8"/>
<dbReference type="eggNOG" id="KOG0192">
    <property type="taxonomic scope" value="Eukaryota"/>
</dbReference>
<dbReference type="InterPro" id="IPR001245">
    <property type="entry name" value="Ser-Thr/Tyr_kinase_cat_dom"/>
</dbReference>
<sequence>REAAILAAVQHPYIMTPRIISHADGRKYMISPWADNGTLRNYLDKKRDPNRLRLLSEVASALHYLHTLPNPIIHGDIYIDNVLVSEYEQALLTDFGLSTVVSSTTSGSEIIEDGKENYFLGRVSYMAPELHDDGAARTRETDVFAFGMLMFHVYAGRPPFSKSDNPNAVIIAMYEGQRPSREEIPGDDVSDGLWELMQACWSPDPKGRPTM</sequence>
<dbReference type="OrthoDB" id="346907at2759"/>
<feature type="non-terminal residue" evidence="2">
    <location>
        <position position="1"/>
    </location>
</feature>
<dbReference type="Pfam" id="PF07714">
    <property type="entry name" value="PK_Tyr_Ser-Thr"/>
    <property type="match status" value="1"/>
</dbReference>
<feature type="domain" description="Protein kinase" evidence="1">
    <location>
        <begin position="1"/>
        <end position="211"/>
    </location>
</feature>
<dbReference type="EMBL" id="JH687966">
    <property type="protein sequence ID" value="EJD34293.1"/>
    <property type="molecule type" value="Genomic_DNA"/>
</dbReference>
<dbReference type="GO" id="GO:0005524">
    <property type="term" value="F:ATP binding"/>
    <property type="evidence" value="ECO:0007669"/>
    <property type="project" value="InterPro"/>
</dbReference>
<name>J0WPE8_AURST</name>
<dbReference type="InterPro" id="IPR000719">
    <property type="entry name" value="Prot_kinase_dom"/>
</dbReference>
<dbReference type="KEGG" id="adl:AURDEDRAFT_26217"/>
<keyword evidence="2" id="KW-0418">Kinase</keyword>
<reference evidence="3" key="1">
    <citation type="journal article" date="2012" name="Science">
        <title>The Paleozoic origin of enzymatic lignin decomposition reconstructed from 31 fungal genomes.</title>
        <authorList>
            <person name="Floudas D."/>
            <person name="Binder M."/>
            <person name="Riley R."/>
            <person name="Barry K."/>
            <person name="Blanchette R.A."/>
            <person name="Henrissat B."/>
            <person name="Martinez A.T."/>
            <person name="Otillar R."/>
            <person name="Spatafora J.W."/>
            <person name="Yadav J.S."/>
            <person name="Aerts A."/>
            <person name="Benoit I."/>
            <person name="Boyd A."/>
            <person name="Carlson A."/>
            <person name="Copeland A."/>
            <person name="Coutinho P.M."/>
            <person name="de Vries R.P."/>
            <person name="Ferreira P."/>
            <person name="Findley K."/>
            <person name="Foster B."/>
            <person name="Gaskell J."/>
            <person name="Glotzer D."/>
            <person name="Gorecki P."/>
            <person name="Heitman J."/>
            <person name="Hesse C."/>
            <person name="Hori C."/>
            <person name="Igarashi K."/>
            <person name="Jurgens J.A."/>
            <person name="Kallen N."/>
            <person name="Kersten P."/>
            <person name="Kohler A."/>
            <person name="Kuees U."/>
            <person name="Kumar T.K.A."/>
            <person name="Kuo A."/>
            <person name="LaButti K."/>
            <person name="Larrondo L.F."/>
            <person name="Lindquist E."/>
            <person name="Ling A."/>
            <person name="Lombard V."/>
            <person name="Lucas S."/>
            <person name="Lundell T."/>
            <person name="Martin R."/>
            <person name="McLaughlin D.J."/>
            <person name="Morgenstern I."/>
            <person name="Morin E."/>
            <person name="Murat C."/>
            <person name="Nagy L.G."/>
            <person name="Nolan M."/>
            <person name="Ohm R.A."/>
            <person name="Patyshakuliyeva A."/>
            <person name="Rokas A."/>
            <person name="Ruiz-Duenas F.J."/>
            <person name="Sabat G."/>
            <person name="Salamov A."/>
            <person name="Samejima M."/>
            <person name="Schmutz J."/>
            <person name="Slot J.C."/>
            <person name="St John F."/>
            <person name="Stenlid J."/>
            <person name="Sun H."/>
            <person name="Sun S."/>
            <person name="Syed K."/>
            <person name="Tsang A."/>
            <person name="Wiebenga A."/>
            <person name="Young D."/>
            <person name="Pisabarro A."/>
            <person name="Eastwood D.C."/>
            <person name="Martin F."/>
            <person name="Cullen D."/>
            <person name="Grigoriev I.V."/>
            <person name="Hibbett D.S."/>
        </authorList>
    </citation>
    <scope>NUCLEOTIDE SEQUENCE [LARGE SCALE GENOMIC DNA]</scope>
    <source>
        <strain evidence="3">TFB10046</strain>
    </source>
</reference>
<protein>
    <submittedName>
        <fullName evidence="2">Kinase-like protein</fullName>
    </submittedName>
</protein>
<feature type="non-terminal residue" evidence="2">
    <location>
        <position position="211"/>
    </location>
</feature>
<keyword evidence="2" id="KW-0808">Transferase</keyword>
<dbReference type="OMA" id="IANGMIN"/>
<evidence type="ECO:0000313" key="2">
    <source>
        <dbReference type="EMBL" id="EJD34293.1"/>
    </source>
</evidence>
<accession>J0WPE8</accession>
<organism evidence="2 3">
    <name type="scientific">Auricularia subglabra (strain TFB-10046 / SS5)</name>
    <name type="common">White-rot fungus</name>
    <name type="synonym">Auricularia delicata (strain TFB10046)</name>
    <dbReference type="NCBI Taxonomy" id="717982"/>
    <lineage>
        <taxon>Eukaryota</taxon>
        <taxon>Fungi</taxon>
        <taxon>Dikarya</taxon>
        <taxon>Basidiomycota</taxon>
        <taxon>Agaricomycotina</taxon>
        <taxon>Agaricomycetes</taxon>
        <taxon>Auriculariales</taxon>
        <taxon>Auriculariaceae</taxon>
        <taxon>Auricularia</taxon>
    </lineage>
</organism>
<dbReference type="AlphaFoldDB" id="J0WPE8"/>
<keyword evidence="3" id="KW-1185">Reference proteome</keyword>
<dbReference type="FunCoup" id="J0WPE8">
    <property type="interactions" value="70"/>
</dbReference>
<dbReference type="Gene3D" id="1.10.510.10">
    <property type="entry name" value="Transferase(Phosphotransferase) domain 1"/>
    <property type="match status" value="1"/>
</dbReference>
<dbReference type="GO" id="GO:0004674">
    <property type="term" value="F:protein serine/threonine kinase activity"/>
    <property type="evidence" value="ECO:0007669"/>
    <property type="project" value="TreeGrafter"/>
</dbReference>
<dbReference type="InterPro" id="IPR011009">
    <property type="entry name" value="Kinase-like_dom_sf"/>
</dbReference>
<dbReference type="PANTHER" id="PTHR44329:SF214">
    <property type="entry name" value="PROTEIN KINASE DOMAIN-CONTAINING PROTEIN"/>
    <property type="match status" value="1"/>
</dbReference>
<dbReference type="Proteomes" id="UP000006514">
    <property type="component" value="Unassembled WGS sequence"/>
</dbReference>
<dbReference type="SUPFAM" id="SSF56112">
    <property type="entry name" value="Protein kinase-like (PK-like)"/>
    <property type="match status" value="1"/>
</dbReference>